<dbReference type="WBParaSite" id="PSAMB.scaffold13708size2151.g35634.t1">
    <property type="protein sequence ID" value="PSAMB.scaffold13708size2151.g35634.t1"/>
    <property type="gene ID" value="PSAMB.scaffold13708size2151.g35634"/>
</dbReference>
<accession>A0A914UYR5</accession>
<keyword evidence="2" id="KW-1185">Reference proteome</keyword>
<protein>
    <submittedName>
        <fullName evidence="3">Uncharacterized protein</fullName>
    </submittedName>
</protein>
<dbReference type="PANTHER" id="PTHR35373:SF3">
    <property type="entry name" value="ACTIVATOR OF HSP90 ATPASE HOMOLOG 1-LIKE PROTEIN"/>
    <property type="match status" value="1"/>
</dbReference>
<evidence type="ECO:0000313" key="2">
    <source>
        <dbReference type="Proteomes" id="UP000887566"/>
    </source>
</evidence>
<dbReference type="PANTHER" id="PTHR35373">
    <property type="entry name" value="PROTEIN CBG16894"/>
    <property type="match status" value="1"/>
</dbReference>
<feature type="compositionally biased region" description="Polar residues" evidence="1">
    <location>
        <begin position="54"/>
        <end position="65"/>
    </location>
</feature>
<evidence type="ECO:0000313" key="3">
    <source>
        <dbReference type="WBParaSite" id="PSAMB.scaffold13708size2151.g35634.t1"/>
    </source>
</evidence>
<feature type="compositionally biased region" description="Basic residues" evidence="1">
    <location>
        <begin position="26"/>
        <end position="49"/>
    </location>
</feature>
<reference evidence="3" key="1">
    <citation type="submission" date="2022-11" db="UniProtKB">
        <authorList>
            <consortium name="WormBaseParasite"/>
        </authorList>
    </citation>
    <scope>IDENTIFICATION</scope>
</reference>
<evidence type="ECO:0000256" key="1">
    <source>
        <dbReference type="SAM" id="MobiDB-lite"/>
    </source>
</evidence>
<feature type="compositionally biased region" description="Polar residues" evidence="1">
    <location>
        <begin position="1"/>
        <end position="19"/>
    </location>
</feature>
<name>A0A914UYR5_9BILA</name>
<dbReference type="AlphaFoldDB" id="A0A914UYR5"/>
<organism evidence="2 3">
    <name type="scientific">Plectus sambesii</name>
    <dbReference type="NCBI Taxonomy" id="2011161"/>
    <lineage>
        <taxon>Eukaryota</taxon>
        <taxon>Metazoa</taxon>
        <taxon>Ecdysozoa</taxon>
        <taxon>Nematoda</taxon>
        <taxon>Chromadorea</taxon>
        <taxon>Plectida</taxon>
        <taxon>Plectina</taxon>
        <taxon>Plectoidea</taxon>
        <taxon>Plectidae</taxon>
        <taxon>Plectus</taxon>
    </lineage>
</organism>
<sequence>MLASFQNWRNSLRESNNGTPAPIHAPPHRRPSSHHRRSSSNHHRRRAGPRRASLPQTASVATAEQTRQREVRLQEYFHSSSPTAIYEDKFVRVTASILRIKRYWFPLRTSRDIELDTIRAVFWRTITEKDDCCLMAPWMLSCTQGALTWWACDSAREWGAVGSCTVRVEVGEASLKGFSVENLNKFLIALEAALSPRIPVLEDL</sequence>
<dbReference type="Proteomes" id="UP000887566">
    <property type="component" value="Unplaced"/>
</dbReference>
<feature type="region of interest" description="Disordered" evidence="1">
    <location>
        <begin position="1"/>
        <end position="66"/>
    </location>
</feature>
<proteinExistence type="predicted"/>